<evidence type="ECO:0000313" key="3">
    <source>
        <dbReference type="Proteomes" id="UP001208656"/>
    </source>
</evidence>
<accession>A0ABT2WGJ3</accession>
<dbReference type="RefSeq" id="WP_263061717.1">
    <property type="nucleotide sequence ID" value="NZ_JAOUSE010000025.1"/>
</dbReference>
<organism evidence="2 3">
    <name type="scientific">Pallidibacillus thermolactis</name>
    <dbReference type="NCBI Taxonomy" id="251051"/>
    <lineage>
        <taxon>Bacteria</taxon>
        <taxon>Bacillati</taxon>
        <taxon>Bacillota</taxon>
        <taxon>Bacilli</taxon>
        <taxon>Bacillales</taxon>
        <taxon>Bacillaceae</taxon>
        <taxon>Pallidibacillus</taxon>
    </lineage>
</organism>
<dbReference type="PROSITE" id="PS51257">
    <property type="entry name" value="PROKAR_LIPOPROTEIN"/>
    <property type="match status" value="1"/>
</dbReference>
<keyword evidence="1" id="KW-1133">Transmembrane helix</keyword>
<keyword evidence="1" id="KW-0812">Transmembrane</keyword>
<evidence type="ECO:0008006" key="4">
    <source>
        <dbReference type="Google" id="ProtNLM"/>
    </source>
</evidence>
<feature type="transmembrane region" description="Helical" evidence="1">
    <location>
        <begin position="43"/>
        <end position="65"/>
    </location>
</feature>
<name>A0ABT2WGJ3_9BACI</name>
<comment type="caution">
    <text evidence="2">The sequence shown here is derived from an EMBL/GenBank/DDBJ whole genome shotgun (WGS) entry which is preliminary data.</text>
</comment>
<dbReference type="Proteomes" id="UP001208656">
    <property type="component" value="Unassembled WGS sequence"/>
</dbReference>
<dbReference type="EMBL" id="JAOUSE010000025">
    <property type="protein sequence ID" value="MCU9594650.1"/>
    <property type="molecule type" value="Genomic_DNA"/>
</dbReference>
<proteinExistence type="predicted"/>
<gene>
    <name evidence="2" type="ORF">OEV82_09290</name>
</gene>
<reference evidence="2 3" key="1">
    <citation type="submission" date="2022-10" db="EMBL/GenBank/DDBJ databases">
        <title>Description of Fervidibacillus gen. nov. in the family Fervidibacillaceae fam. nov. with two species, Fervidibacillus albus sp. nov., and Fervidibacillus halotolerans sp. nov., isolated from tidal flat sediments.</title>
        <authorList>
            <person name="Kwon K.K."/>
            <person name="Yang S.-H."/>
        </authorList>
    </citation>
    <scope>NUCLEOTIDE SEQUENCE [LARGE SCALE GENOMIC DNA]</scope>
    <source>
        <strain evidence="2 3">DSM 23332</strain>
    </source>
</reference>
<keyword evidence="3" id="KW-1185">Reference proteome</keyword>
<protein>
    <recommendedName>
        <fullName evidence="4">DUF3955 domain-containing protein</fullName>
    </recommendedName>
</protein>
<evidence type="ECO:0000256" key="1">
    <source>
        <dbReference type="SAM" id="Phobius"/>
    </source>
</evidence>
<evidence type="ECO:0000313" key="2">
    <source>
        <dbReference type="EMBL" id="MCU9594650.1"/>
    </source>
</evidence>
<sequence>MKTQYIVGSMFLLTGCLMYFLERLVSSAVHISGNFVNENTLRIYPESYILSFSLIIIGGILIAIAEYRRNKNKGK</sequence>
<keyword evidence="1" id="KW-0472">Membrane</keyword>